<reference evidence="3 5" key="2">
    <citation type="submission" date="2013-03" db="EMBL/GenBank/DDBJ databases">
        <title>The Genome Sequence of Enterococcus malodoratus ATCC_43197 (PacBio/Illumina hybrid assembly).</title>
        <authorList>
            <consortium name="The Broad Institute Genomics Platform"/>
            <consortium name="The Broad Institute Genome Sequencing Center for Infectious Disease"/>
            <person name="Earl A."/>
            <person name="Russ C."/>
            <person name="Gilmore M."/>
            <person name="Surin D."/>
            <person name="Walker B."/>
            <person name="Young S."/>
            <person name="Zeng Q."/>
            <person name="Gargeya S."/>
            <person name="Fitzgerald M."/>
            <person name="Haas B."/>
            <person name="Abouelleil A."/>
            <person name="Allen A.W."/>
            <person name="Alvarado L."/>
            <person name="Arachchi H.M."/>
            <person name="Berlin A.M."/>
            <person name="Chapman S.B."/>
            <person name="Gainer-Dewar J."/>
            <person name="Goldberg J."/>
            <person name="Griggs A."/>
            <person name="Gujja S."/>
            <person name="Hansen M."/>
            <person name="Howarth C."/>
            <person name="Imamovic A."/>
            <person name="Ireland A."/>
            <person name="Larimer J."/>
            <person name="McCowan C."/>
            <person name="Murphy C."/>
            <person name="Pearson M."/>
            <person name="Poon T.W."/>
            <person name="Priest M."/>
            <person name="Roberts A."/>
            <person name="Saif S."/>
            <person name="Shea T."/>
            <person name="Sisk P."/>
            <person name="Sykes S."/>
            <person name="Wortman J."/>
            <person name="Nusbaum C."/>
            <person name="Birren B."/>
        </authorList>
    </citation>
    <scope>NUCLEOTIDE SEQUENCE [LARGE SCALE GENOMIC DNA]</scope>
    <source>
        <strain evidence="3 5">ATCC 43197</strain>
    </source>
</reference>
<dbReference type="EMBL" id="AJAK01000011">
    <property type="protein sequence ID" value="EOH79054.1"/>
    <property type="molecule type" value="Genomic_DNA"/>
</dbReference>
<accession>R2RSZ1</accession>
<protein>
    <recommendedName>
        <fullName evidence="1">DUF6440 domain-containing protein</fullName>
    </recommendedName>
</protein>
<feature type="domain" description="DUF6440" evidence="1">
    <location>
        <begin position="6"/>
        <end position="56"/>
    </location>
</feature>
<gene>
    <name evidence="3" type="ORF">I585_03721</name>
    <name evidence="2" type="ORF">UAI_01700</name>
</gene>
<evidence type="ECO:0000313" key="3">
    <source>
        <dbReference type="EMBL" id="EOT64521.1"/>
    </source>
</evidence>
<dbReference type="STRING" id="71451.RV07_GL002609"/>
<dbReference type="PATRIC" id="fig|1158601.3.peg.1666"/>
<organism evidence="2 4">
    <name type="scientific">Enterococcus malodoratus ATCC 43197</name>
    <dbReference type="NCBI Taxonomy" id="1158601"/>
    <lineage>
        <taxon>Bacteria</taxon>
        <taxon>Bacillati</taxon>
        <taxon>Bacillota</taxon>
        <taxon>Bacilli</taxon>
        <taxon>Lactobacillales</taxon>
        <taxon>Enterococcaceae</taxon>
        <taxon>Enterococcus</taxon>
    </lineage>
</organism>
<dbReference type="eggNOG" id="ENOG503088E">
    <property type="taxonomic scope" value="Bacteria"/>
</dbReference>
<dbReference type="Proteomes" id="UP000014148">
    <property type="component" value="Unassembled WGS sequence"/>
</dbReference>
<dbReference type="GeneID" id="79785687"/>
<evidence type="ECO:0000259" key="1">
    <source>
        <dbReference type="Pfam" id="PF20037"/>
    </source>
</evidence>
<dbReference type="Proteomes" id="UP000013783">
    <property type="component" value="Unassembled WGS sequence"/>
</dbReference>
<dbReference type="Pfam" id="PF20037">
    <property type="entry name" value="DUF6440"/>
    <property type="match status" value="1"/>
</dbReference>
<comment type="caution">
    <text evidence="2">The sequence shown here is derived from an EMBL/GenBank/DDBJ whole genome shotgun (WGS) entry which is preliminary data.</text>
</comment>
<name>R2RSZ1_9ENTE</name>
<keyword evidence="5" id="KW-1185">Reference proteome</keyword>
<proteinExistence type="predicted"/>
<evidence type="ECO:0000313" key="5">
    <source>
        <dbReference type="Proteomes" id="UP000014148"/>
    </source>
</evidence>
<dbReference type="OrthoDB" id="9135364at2"/>
<sequence>MAKEKRFDVKTIETSGSGITTVVTDKHSGVQYLLAIVPNMGSGMAVLVDQDGKPMLADTEK</sequence>
<evidence type="ECO:0000313" key="4">
    <source>
        <dbReference type="Proteomes" id="UP000013783"/>
    </source>
</evidence>
<evidence type="ECO:0000313" key="2">
    <source>
        <dbReference type="EMBL" id="EOH79054.1"/>
    </source>
</evidence>
<dbReference type="AlphaFoldDB" id="R2RSZ1"/>
<dbReference type="EMBL" id="ASWA01000004">
    <property type="protein sequence ID" value="EOT64521.1"/>
    <property type="molecule type" value="Genomic_DNA"/>
</dbReference>
<dbReference type="RefSeq" id="WP_010740544.1">
    <property type="nucleotide sequence ID" value="NZ_KB946250.1"/>
</dbReference>
<reference evidence="2 4" key="1">
    <citation type="submission" date="2013-02" db="EMBL/GenBank/DDBJ databases">
        <title>The Genome Sequence of Enterococcus malodoratus ATCC_43197.</title>
        <authorList>
            <consortium name="The Broad Institute Genome Sequencing Platform"/>
            <consortium name="The Broad Institute Genome Sequencing Center for Infectious Disease"/>
            <person name="Earl A.M."/>
            <person name="Gilmore M.S."/>
            <person name="Lebreton F."/>
            <person name="Walker B."/>
            <person name="Young S.K."/>
            <person name="Zeng Q."/>
            <person name="Gargeya S."/>
            <person name="Fitzgerald M."/>
            <person name="Haas B."/>
            <person name="Abouelleil A."/>
            <person name="Alvarado L."/>
            <person name="Arachchi H.M."/>
            <person name="Berlin A.M."/>
            <person name="Chapman S.B."/>
            <person name="Dewar J."/>
            <person name="Goldberg J."/>
            <person name="Griggs A."/>
            <person name="Gujja S."/>
            <person name="Hansen M."/>
            <person name="Howarth C."/>
            <person name="Imamovic A."/>
            <person name="Larimer J."/>
            <person name="McCowan C."/>
            <person name="Murphy C."/>
            <person name="Neiman D."/>
            <person name="Pearson M."/>
            <person name="Priest M."/>
            <person name="Roberts A."/>
            <person name="Saif S."/>
            <person name="Shea T."/>
            <person name="Sisk P."/>
            <person name="Sykes S."/>
            <person name="Wortman J."/>
            <person name="Nusbaum C."/>
            <person name="Birren B."/>
        </authorList>
    </citation>
    <scope>NUCLEOTIDE SEQUENCE [LARGE SCALE GENOMIC DNA]</scope>
    <source>
        <strain evidence="2 4">ATCC 43197</strain>
    </source>
</reference>
<dbReference type="InterPro" id="IPR045515">
    <property type="entry name" value="DUF6440"/>
</dbReference>